<protein>
    <submittedName>
        <fullName evidence="1">Uncharacterized protein</fullName>
    </submittedName>
</protein>
<reference evidence="1" key="1">
    <citation type="submission" date="2021-02" db="EMBL/GenBank/DDBJ databases">
        <authorList>
            <person name="Dougan E. K."/>
            <person name="Rhodes N."/>
            <person name="Thang M."/>
            <person name="Chan C."/>
        </authorList>
    </citation>
    <scope>NUCLEOTIDE SEQUENCE</scope>
</reference>
<sequence>MACPAWPQLLHLRRCPPLSPMSAAGLSLGLTSRPEGFGKLALHGGPRRSRSMAPVLSHTWAPCHSRPQRVHRDLEVLGAGLRRTELGARLGDGKPFRPTLRQERSF</sequence>
<dbReference type="Proteomes" id="UP000654075">
    <property type="component" value="Unassembled WGS sequence"/>
</dbReference>
<dbReference type="AlphaFoldDB" id="A0A813HBC7"/>
<comment type="caution">
    <text evidence="1">The sequence shown here is derived from an EMBL/GenBank/DDBJ whole genome shotgun (WGS) entry which is preliminary data.</text>
</comment>
<organism evidence="1 2">
    <name type="scientific">Polarella glacialis</name>
    <name type="common">Dinoflagellate</name>
    <dbReference type="NCBI Taxonomy" id="89957"/>
    <lineage>
        <taxon>Eukaryota</taxon>
        <taxon>Sar</taxon>
        <taxon>Alveolata</taxon>
        <taxon>Dinophyceae</taxon>
        <taxon>Suessiales</taxon>
        <taxon>Suessiaceae</taxon>
        <taxon>Polarella</taxon>
    </lineage>
</organism>
<evidence type="ECO:0000313" key="2">
    <source>
        <dbReference type="Proteomes" id="UP000654075"/>
    </source>
</evidence>
<proteinExistence type="predicted"/>
<keyword evidence="2" id="KW-1185">Reference proteome</keyword>
<accession>A0A813HBC7</accession>
<evidence type="ECO:0000313" key="1">
    <source>
        <dbReference type="EMBL" id="CAE8635304.1"/>
    </source>
</evidence>
<name>A0A813HBC7_POLGL</name>
<gene>
    <name evidence="1" type="ORF">PGLA1383_LOCUS50899</name>
</gene>
<dbReference type="EMBL" id="CAJNNV010031267">
    <property type="protein sequence ID" value="CAE8635304.1"/>
    <property type="molecule type" value="Genomic_DNA"/>
</dbReference>